<dbReference type="GO" id="GO:0000287">
    <property type="term" value="F:magnesium ion binding"/>
    <property type="evidence" value="ECO:0007669"/>
    <property type="project" value="UniProtKB-UniRule"/>
</dbReference>
<feature type="binding site" evidence="11">
    <location>
        <position position="83"/>
    </location>
    <ligand>
        <name>Mg(2+)</name>
        <dbReference type="ChEBI" id="CHEBI:18420"/>
    </ligand>
</feature>
<dbReference type="InterPro" id="IPR002496">
    <property type="entry name" value="PRib_AMP_CycHydrolase_dom"/>
</dbReference>
<keyword evidence="10 11" id="KW-0368">Histidine biosynthesis</keyword>
<evidence type="ECO:0000256" key="7">
    <source>
        <dbReference type="ARBA" id="ARBA00022490"/>
    </source>
</evidence>
<dbReference type="NCBIfam" id="NF000768">
    <property type="entry name" value="PRK00051.1"/>
    <property type="match status" value="1"/>
</dbReference>
<feature type="domain" description="Phosphoribosyl-AMP cyclohydrolase" evidence="12">
    <location>
        <begin position="36"/>
        <end position="110"/>
    </location>
</feature>
<evidence type="ECO:0000256" key="10">
    <source>
        <dbReference type="ARBA" id="ARBA00023102"/>
    </source>
</evidence>
<keyword evidence="14" id="KW-1185">Reference proteome</keyword>
<dbReference type="Pfam" id="PF01502">
    <property type="entry name" value="PRA-CH"/>
    <property type="match status" value="1"/>
</dbReference>
<comment type="similarity">
    <text evidence="5">In the C-terminal section; belongs to the PRA-PH family.</text>
</comment>
<dbReference type="UniPathway" id="UPA00031">
    <property type="reaction ID" value="UER00008"/>
</dbReference>
<dbReference type="STRING" id="487184.SAMN05216421_2716"/>
<dbReference type="PANTHER" id="PTHR42945">
    <property type="entry name" value="HISTIDINE BIOSYNTHESIS BIFUNCTIONAL PROTEIN"/>
    <property type="match status" value="1"/>
</dbReference>
<evidence type="ECO:0000256" key="11">
    <source>
        <dbReference type="HAMAP-Rule" id="MF_01021"/>
    </source>
</evidence>
<keyword evidence="8 11" id="KW-0028">Amino-acid biosynthesis</keyword>
<dbReference type="InterPro" id="IPR038019">
    <property type="entry name" value="PRib_AMP_CycHydrolase_sf"/>
</dbReference>
<protein>
    <recommendedName>
        <fullName evidence="11">Phosphoribosyl-AMP cyclohydrolase</fullName>
        <shortName evidence="11">PRA-CH</shortName>
        <ecNumber evidence="11">3.5.4.19</ecNumber>
    </recommendedName>
</protein>
<dbReference type="Proteomes" id="UP000243207">
    <property type="component" value="Chromosome I"/>
</dbReference>
<gene>
    <name evidence="11" type="primary">hisI</name>
    <name evidence="13" type="ORF">SAMN05216421_2716</name>
</gene>
<evidence type="ECO:0000256" key="4">
    <source>
        <dbReference type="ARBA" id="ARBA00005204"/>
    </source>
</evidence>
<evidence type="ECO:0000256" key="3">
    <source>
        <dbReference type="ARBA" id="ARBA00005169"/>
    </source>
</evidence>
<accession>A0A1H1X0P4</accession>
<proteinExistence type="inferred from homology"/>
<comment type="cofactor">
    <cofactor evidence="11">
        <name>Zn(2+)</name>
        <dbReference type="ChEBI" id="CHEBI:29105"/>
    </cofactor>
    <text evidence="11">Binds 1 zinc ion per subunit.</text>
</comment>
<evidence type="ECO:0000256" key="5">
    <source>
        <dbReference type="ARBA" id="ARBA00007731"/>
    </source>
</evidence>
<dbReference type="InterPro" id="IPR026660">
    <property type="entry name" value="PRA-CH"/>
</dbReference>
<dbReference type="RefSeq" id="WP_093395678.1">
    <property type="nucleotide sequence ID" value="NZ_LT629736.1"/>
</dbReference>
<reference evidence="14" key="1">
    <citation type="submission" date="2016-10" db="EMBL/GenBank/DDBJ databases">
        <authorList>
            <person name="Varghese N."/>
            <person name="Submissions S."/>
        </authorList>
    </citation>
    <scope>NUCLEOTIDE SEQUENCE [LARGE SCALE GENOMIC DNA]</scope>
    <source>
        <strain evidence="14">NRRL B-51270</strain>
    </source>
</reference>
<comment type="subunit">
    <text evidence="11">Homodimer.</text>
</comment>
<keyword evidence="11" id="KW-0862">Zinc</keyword>
<dbReference type="GO" id="GO:0000105">
    <property type="term" value="P:L-histidine biosynthetic process"/>
    <property type="evidence" value="ECO:0007669"/>
    <property type="project" value="UniProtKB-UniRule"/>
</dbReference>
<dbReference type="GO" id="GO:0008270">
    <property type="term" value="F:zinc ion binding"/>
    <property type="evidence" value="ECO:0007669"/>
    <property type="project" value="UniProtKB-UniRule"/>
</dbReference>
<evidence type="ECO:0000313" key="14">
    <source>
        <dbReference type="Proteomes" id="UP000243207"/>
    </source>
</evidence>
<name>A0A1H1X0P4_9GAMM</name>
<dbReference type="HAMAP" id="MF_01021">
    <property type="entry name" value="HisI"/>
    <property type="match status" value="1"/>
</dbReference>
<feature type="binding site" evidence="11">
    <location>
        <position position="84"/>
    </location>
    <ligand>
        <name>Zn(2+)</name>
        <dbReference type="ChEBI" id="CHEBI:29105"/>
        <note>ligand shared between dimeric partners</note>
    </ligand>
</feature>
<dbReference type="OrthoDB" id="9795769at2"/>
<comment type="catalytic activity">
    <reaction evidence="2">
        <text>1-(5-phospho-beta-D-ribosyl)-ATP + H2O = 1-(5-phospho-beta-D-ribosyl)-5'-AMP + diphosphate + H(+)</text>
        <dbReference type="Rhea" id="RHEA:22828"/>
        <dbReference type="ChEBI" id="CHEBI:15377"/>
        <dbReference type="ChEBI" id="CHEBI:15378"/>
        <dbReference type="ChEBI" id="CHEBI:33019"/>
        <dbReference type="ChEBI" id="CHEBI:59457"/>
        <dbReference type="ChEBI" id="CHEBI:73183"/>
        <dbReference type="EC" id="3.6.1.31"/>
    </reaction>
</comment>
<dbReference type="Gene3D" id="3.10.20.810">
    <property type="entry name" value="Phosphoribosyl-AMP cyclohydrolase"/>
    <property type="match status" value="1"/>
</dbReference>
<evidence type="ECO:0000313" key="13">
    <source>
        <dbReference type="EMBL" id="SDT02099.1"/>
    </source>
</evidence>
<evidence type="ECO:0000256" key="1">
    <source>
        <dbReference type="ARBA" id="ARBA00000024"/>
    </source>
</evidence>
<feature type="binding site" evidence="11">
    <location>
        <position position="85"/>
    </location>
    <ligand>
        <name>Mg(2+)</name>
        <dbReference type="ChEBI" id="CHEBI:18420"/>
    </ligand>
</feature>
<keyword evidence="11" id="KW-0460">Magnesium</keyword>
<keyword evidence="7 11" id="KW-0963">Cytoplasm</keyword>
<keyword evidence="11" id="KW-0479">Metal-binding</keyword>
<evidence type="ECO:0000256" key="6">
    <source>
        <dbReference type="ARBA" id="ARBA00008299"/>
    </source>
</evidence>
<evidence type="ECO:0000256" key="2">
    <source>
        <dbReference type="ARBA" id="ARBA00001460"/>
    </source>
</evidence>
<feature type="binding site" evidence="11">
    <location>
        <position position="87"/>
    </location>
    <ligand>
        <name>Mg(2+)</name>
        <dbReference type="ChEBI" id="CHEBI:18420"/>
    </ligand>
</feature>
<comment type="subcellular location">
    <subcellularLocation>
        <location evidence="11">Cytoplasm</location>
    </subcellularLocation>
</comment>
<comment type="cofactor">
    <cofactor evidence="11">
        <name>Mg(2+)</name>
        <dbReference type="ChEBI" id="CHEBI:18420"/>
    </cofactor>
    <text evidence="11">Binds 1 Mg(2+) ion per subunit.</text>
</comment>
<dbReference type="AlphaFoldDB" id="A0A1H1X0P4"/>
<dbReference type="SUPFAM" id="SSF141734">
    <property type="entry name" value="HisI-like"/>
    <property type="match status" value="1"/>
</dbReference>
<evidence type="ECO:0000256" key="9">
    <source>
        <dbReference type="ARBA" id="ARBA00022801"/>
    </source>
</evidence>
<dbReference type="EMBL" id="LT629736">
    <property type="protein sequence ID" value="SDT02099.1"/>
    <property type="molecule type" value="Genomic_DNA"/>
</dbReference>
<comment type="similarity">
    <text evidence="6">In the N-terminal section; belongs to the PRA-CH family.</text>
</comment>
<dbReference type="FunFam" id="3.10.20.810:FF:000001">
    <property type="entry name" value="Histidine biosynthesis bifunctional protein HisIE"/>
    <property type="match status" value="1"/>
</dbReference>
<dbReference type="PANTHER" id="PTHR42945:SF1">
    <property type="entry name" value="HISTIDINE BIOSYNTHESIS BIFUNCTIONAL PROTEIN HIS7"/>
    <property type="match status" value="1"/>
</dbReference>
<feature type="binding site" evidence="11">
    <location>
        <position position="108"/>
    </location>
    <ligand>
        <name>Zn(2+)</name>
        <dbReference type="ChEBI" id="CHEBI:29105"/>
        <note>ligand shared between dimeric partners</note>
    </ligand>
</feature>
<feature type="binding site" evidence="11">
    <location>
        <position position="101"/>
    </location>
    <ligand>
        <name>Zn(2+)</name>
        <dbReference type="ChEBI" id="CHEBI:29105"/>
        <note>ligand shared between dimeric partners</note>
    </ligand>
</feature>
<comment type="catalytic activity">
    <reaction evidence="1 11">
        <text>1-(5-phospho-beta-D-ribosyl)-5'-AMP + H2O = 1-(5-phospho-beta-D-ribosyl)-5-[(5-phospho-beta-D-ribosylamino)methylideneamino]imidazole-4-carboxamide</text>
        <dbReference type="Rhea" id="RHEA:20049"/>
        <dbReference type="ChEBI" id="CHEBI:15377"/>
        <dbReference type="ChEBI" id="CHEBI:58435"/>
        <dbReference type="ChEBI" id="CHEBI:59457"/>
        <dbReference type="EC" id="3.5.4.19"/>
    </reaction>
</comment>
<evidence type="ECO:0000256" key="8">
    <source>
        <dbReference type="ARBA" id="ARBA00022605"/>
    </source>
</evidence>
<comment type="pathway">
    <text evidence="3 11">Amino-acid biosynthesis; L-histidine biosynthesis; L-histidine from 5-phospho-alpha-D-ribose 1-diphosphate: step 3/9.</text>
</comment>
<comment type="function">
    <text evidence="11">Catalyzes the hydrolysis of the adenine ring of phosphoribosyl-AMP.</text>
</comment>
<comment type="pathway">
    <text evidence="4">Amino-acid biosynthesis; L-histidine biosynthesis; L-histidine from 5-phospho-alpha-D-ribose 1-diphosphate: step 2/9.</text>
</comment>
<evidence type="ECO:0000259" key="12">
    <source>
        <dbReference type="Pfam" id="PF01502"/>
    </source>
</evidence>
<sequence>MKQTNEEGSWLDAVKWDADGLIPAIAQDVHTQRVLMVAWMNREALSLTAEEKRGIYWSRSRRKLWRKGEESGHVQVLHELRLDCDADVVVLMVEQLGGIACHTGRQSCFYRVFRDGQWHVIDPVLKDPNQIYEHKHE</sequence>
<dbReference type="GO" id="GO:0004636">
    <property type="term" value="F:phosphoribosyl-ATP diphosphatase activity"/>
    <property type="evidence" value="ECO:0007669"/>
    <property type="project" value="UniProtKB-EC"/>
</dbReference>
<keyword evidence="9 11" id="KW-0378">Hydrolase</keyword>
<organism evidence="13 14">
    <name type="scientific">Halopseudomonas xinjiangensis</name>
    <dbReference type="NCBI Taxonomy" id="487184"/>
    <lineage>
        <taxon>Bacteria</taxon>
        <taxon>Pseudomonadati</taxon>
        <taxon>Pseudomonadota</taxon>
        <taxon>Gammaproteobacteria</taxon>
        <taxon>Pseudomonadales</taxon>
        <taxon>Pseudomonadaceae</taxon>
        <taxon>Halopseudomonas</taxon>
    </lineage>
</organism>
<dbReference type="GO" id="GO:0005737">
    <property type="term" value="C:cytoplasm"/>
    <property type="evidence" value="ECO:0007669"/>
    <property type="project" value="UniProtKB-SubCell"/>
</dbReference>
<dbReference type="EC" id="3.5.4.19" evidence="11"/>
<dbReference type="GO" id="GO:0004635">
    <property type="term" value="F:phosphoribosyl-AMP cyclohydrolase activity"/>
    <property type="evidence" value="ECO:0007669"/>
    <property type="project" value="UniProtKB-UniRule"/>
</dbReference>
<comment type="similarity">
    <text evidence="11">Belongs to the PRA-CH family.</text>
</comment>